<gene>
    <name evidence="8" type="ORF">WI372_14675</name>
</gene>
<feature type="modified residue" description="4-aspartylphosphate" evidence="6">
    <location>
        <position position="52"/>
    </location>
</feature>
<keyword evidence="9" id="KW-1185">Reference proteome</keyword>
<keyword evidence="3" id="KW-0805">Transcription regulation</keyword>
<name>A0ABU9EFH0_9BACT</name>
<keyword evidence="1 6" id="KW-0597">Phosphoprotein</keyword>
<evidence type="ECO:0000259" key="7">
    <source>
        <dbReference type="PROSITE" id="PS50110"/>
    </source>
</evidence>
<dbReference type="Pfam" id="PF00072">
    <property type="entry name" value="Response_reg"/>
    <property type="match status" value="1"/>
</dbReference>
<feature type="domain" description="Response regulatory" evidence="7">
    <location>
        <begin position="3"/>
        <end position="119"/>
    </location>
</feature>
<evidence type="ECO:0000256" key="5">
    <source>
        <dbReference type="ARBA" id="ARBA00023163"/>
    </source>
</evidence>
<evidence type="ECO:0000256" key="2">
    <source>
        <dbReference type="ARBA" id="ARBA00023012"/>
    </source>
</evidence>
<dbReference type="PANTHER" id="PTHR48111:SF1">
    <property type="entry name" value="TWO-COMPONENT RESPONSE REGULATOR ORR33"/>
    <property type="match status" value="1"/>
</dbReference>
<evidence type="ECO:0000313" key="9">
    <source>
        <dbReference type="Proteomes" id="UP001484239"/>
    </source>
</evidence>
<dbReference type="SUPFAM" id="SSF52172">
    <property type="entry name" value="CheY-like"/>
    <property type="match status" value="1"/>
</dbReference>
<dbReference type="SMART" id="SM00448">
    <property type="entry name" value="REC"/>
    <property type="match status" value="1"/>
</dbReference>
<keyword evidence="4" id="KW-0238">DNA-binding</keyword>
<dbReference type="Proteomes" id="UP001484239">
    <property type="component" value="Unassembled WGS sequence"/>
</dbReference>
<dbReference type="EMBL" id="JBBHLI010000010">
    <property type="protein sequence ID" value="MEK9502235.1"/>
    <property type="molecule type" value="Genomic_DNA"/>
</dbReference>
<keyword evidence="5" id="KW-0804">Transcription</keyword>
<dbReference type="InterPro" id="IPR001789">
    <property type="entry name" value="Sig_transdc_resp-reg_receiver"/>
</dbReference>
<dbReference type="RefSeq" id="WP_405274516.1">
    <property type="nucleotide sequence ID" value="NZ_CP144380.1"/>
</dbReference>
<reference evidence="8 9" key="1">
    <citation type="submission" date="2024-02" db="EMBL/GenBank/DDBJ databases">
        <title>A novel Gemmatimonadota bacterium.</title>
        <authorList>
            <person name="Du Z.-J."/>
            <person name="Ye Y.-Q."/>
        </authorList>
    </citation>
    <scope>NUCLEOTIDE SEQUENCE [LARGE SCALE GENOMIC DNA]</scope>
    <source>
        <strain evidence="8 9">DH-20</strain>
    </source>
</reference>
<comment type="caution">
    <text evidence="8">The sequence shown here is derived from an EMBL/GenBank/DDBJ whole genome shotgun (WGS) entry which is preliminary data.</text>
</comment>
<dbReference type="PROSITE" id="PS50110">
    <property type="entry name" value="RESPONSE_REGULATORY"/>
    <property type="match status" value="1"/>
</dbReference>
<evidence type="ECO:0000256" key="3">
    <source>
        <dbReference type="ARBA" id="ARBA00023015"/>
    </source>
</evidence>
<evidence type="ECO:0000256" key="4">
    <source>
        <dbReference type="ARBA" id="ARBA00023125"/>
    </source>
</evidence>
<organism evidence="8 9">
    <name type="scientific">Gaopeijia maritima</name>
    <dbReference type="NCBI Taxonomy" id="3119007"/>
    <lineage>
        <taxon>Bacteria</taxon>
        <taxon>Pseudomonadati</taxon>
        <taxon>Gemmatimonadota</taxon>
        <taxon>Longimicrobiia</taxon>
        <taxon>Gaopeijiales</taxon>
        <taxon>Gaopeijiaceae</taxon>
        <taxon>Gaopeijia</taxon>
    </lineage>
</organism>
<evidence type="ECO:0000313" key="8">
    <source>
        <dbReference type="EMBL" id="MEK9502235.1"/>
    </source>
</evidence>
<dbReference type="InterPro" id="IPR039420">
    <property type="entry name" value="WalR-like"/>
</dbReference>
<accession>A0ABU9EFH0</accession>
<protein>
    <submittedName>
        <fullName evidence="8">Response regulator</fullName>
    </submittedName>
</protein>
<proteinExistence type="predicted"/>
<evidence type="ECO:0000256" key="6">
    <source>
        <dbReference type="PROSITE-ProRule" id="PRU00169"/>
    </source>
</evidence>
<sequence>MRLILVVDDDPVVLHLLATVVHQLQYFHMRASTSAEAWSYIQEYPVDGAIVDLSLPDGGGLDLVRRIRSESPDPEIPLVVCSGMSDRETVQAAVEAGANDYVRKPINVPELSPRLVKAFSAHRRWEPLEVILGRLAVQDAEYVRLMDRSRRELRDAVKRLSDQTPSEELKTLATRFAGQASSLGNLGLTRLMERLGTGAELTAEQLLRLLTREAAAMDLAIRFLRKGAGPVPPL</sequence>
<evidence type="ECO:0000256" key="1">
    <source>
        <dbReference type="ARBA" id="ARBA00022553"/>
    </source>
</evidence>
<dbReference type="InterPro" id="IPR011006">
    <property type="entry name" value="CheY-like_superfamily"/>
</dbReference>
<dbReference type="Gene3D" id="3.40.50.2300">
    <property type="match status" value="1"/>
</dbReference>
<keyword evidence="2" id="KW-0902">Two-component regulatory system</keyword>
<dbReference type="PANTHER" id="PTHR48111">
    <property type="entry name" value="REGULATOR OF RPOS"/>
    <property type="match status" value="1"/>
</dbReference>